<dbReference type="SUPFAM" id="SSF47413">
    <property type="entry name" value="lambda repressor-like DNA-binding domains"/>
    <property type="match status" value="1"/>
</dbReference>
<proteinExistence type="predicted"/>
<dbReference type="SMART" id="SM00530">
    <property type="entry name" value="HTH_XRE"/>
    <property type="match status" value="1"/>
</dbReference>
<dbReference type="RefSeq" id="WP_057865182.1">
    <property type="nucleotide sequence ID" value="NZ_AZEY01000079.1"/>
</dbReference>
<evidence type="ECO:0000259" key="1">
    <source>
        <dbReference type="PROSITE" id="PS50943"/>
    </source>
</evidence>
<dbReference type="InterPro" id="IPR011990">
    <property type="entry name" value="TPR-like_helical_dom_sf"/>
</dbReference>
<gene>
    <name evidence="2" type="ORF">FC85_GL000726</name>
</gene>
<dbReference type="SUPFAM" id="SSF48452">
    <property type="entry name" value="TPR-like"/>
    <property type="match status" value="1"/>
</dbReference>
<evidence type="ECO:0000313" key="2">
    <source>
        <dbReference type="EMBL" id="KRL64936.1"/>
    </source>
</evidence>
<dbReference type="InterPro" id="IPR053163">
    <property type="entry name" value="HTH-type_regulator_Rgg"/>
</dbReference>
<dbReference type="GO" id="GO:0003677">
    <property type="term" value="F:DNA binding"/>
    <property type="evidence" value="ECO:0007669"/>
    <property type="project" value="InterPro"/>
</dbReference>
<dbReference type="PANTHER" id="PTHR37038:SF14">
    <property type="entry name" value="TRANSCRIPTIONAL ACTIVATOR"/>
    <property type="match status" value="1"/>
</dbReference>
<dbReference type="PATRIC" id="fig|1423739.3.peg.758"/>
<name>A0A0R1SH00_9LACO</name>
<dbReference type="Proteomes" id="UP000052013">
    <property type="component" value="Unassembled WGS sequence"/>
</dbReference>
<organism evidence="2 3">
    <name type="scientific">Lentilactobacillus diolivorans DSM 14421</name>
    <dbReference type="NCBI Taxonomy" id="1423739"/>
    <lineage>
        <taxon>Bacteria</taxon>
        <taxon>Bacillati</taxon>
        <taxon>Bacillota</taxon>
        <taxon>Bacilli</taxon>
        <taxon>Lactobacillales</taxon>
        <taxon>Lactobacillaceae</taxon>
        <taxon>Lentilactobacillus</taxon>
    </lineage>
</organism>
<dbReference type="PROSITE" id="PS50943">
    <property type="entry name" value="HTH_CROC1"/>
    <property type="match status" value="1"/>
</dbReference>
<protein>
    <submittedName>
        <fullName evidence="2">Helix-turn-helix domain-containing protein</fullName>
    </submittedName>
</protein>
<dbReference type="EMBL" id="AZEY01000079">
    <property type="protein sequence ID" value="KRL64936.1"/>
    <property type="molecule type" value="Genomic_DNA"/>
</dbReference>
<feature type="domain" description="HTH cro/C1-type" evidence="1">
    <location>
        <begin position="8"/>
        <end position="59"/>
    </location>
</feature>
<dbReference type="AlphaFoldDB" id="A0A0R1SH00"/>
<dbReference type="STRING" id="1423739.FC85_GL000726"/>
<evidence type="ECO:0000313" key="3">
    <source>
        <dbReference type="Proteomes" id="UP000052013"/>
    </source>
</evidence>
<dbReference type="Pfam" id="PF01381">
    <property type="entry name" value="HTH_3"/>
    <property type="match status" value="1"/>
</dbReference>
<sequence>MNIEKFVQRRKKLGYSQSELAKGICTQATISKFENNGKMISTKILTQLCQRLGISLSDIFPSAAEGDAQVREDLRKAEFDLITTEYDEAQQILQAISIDKMEIDHTKMEYLFIKGYLLALSDANIDEAIFCFDQILNGYDESHSTIYSQLAYVGMGISYEHAGNVDKAAFYFSKMPERLKKASYADIDTTWKVLTMLFYTGHFYAAQQDLVTSDALLRALIEVSSKQHVTFYVARAQYQLALNLIAQKTDFKMIREALNDAYAFAKFNHNTKLIDKINQIYSKYRLDTNRKPHSEFKNRT</sequence>
<dbReference type="InterPro" id="IPR001387">
    <property type="entry name" value="Cro/C1-type_HTH"/>
</dbReference>
<reference evidence="2 3" key="1">
    <citation type="journal article" date="2015" name="Genome Announc.">
        <title>Expanding the biotechnology potential of lactobacilli through comparative genomics of 213 strains and associated genera.</title>
        <authorList>
            <person name="Sun Z."/>
            <person name="Harris H.M."/>
            <person name="McCann A."/>
            <person name="Guo C."/>
            <person name="Argimon S."/>
            <person name="Zhang W."/>
            <person name="Yang X."/>
            <person name="Jeffery I.B."/>
            <person name="Cooney J.C."/>
            <person name="Kagawa T.F."/>
            <person name="Liu W."/>
            <person name="Song Y."/>
            <person name="Salvetti E."/>
            <person name="Wrobel A."/>
            <person name="Rasinkangas P."/>
            <person name="Parkhill J."/>
            <person name="Rea M.C."/>
            <person name="O'Sullivan O."/>
            <person name="Ritari J."/>
            <person name="Douillard F.P."/>
            <person name="Paul Ross R."/>
            <person name="Yang R."/>
            <person name="Briner A.E."/>
            <person name="Felis G.E."/>
            <person name="de Vos W.M."/>
            <person name="Barrangou R."/>
            <person name="Klaenhammer T.R."/>
            <person name="Caufield P.W."/>
            <person name="Cui Y."/>
            <person name="Zhang H."/>
            <person name="O'Toole P.W."/>
        </authorList>
    </citation>
    <scope>NUCLEOTIDE SEQUENCE [LARGE SCALE GENOMIC DNA]</scope>
    <source>
        <strain evidence="2 3">DSM 14421</strain>
    </source>
</reference>
<dbReference type="PANTHER" id="PTHR37038">
    <property type="entry name" value="TRANSCRIPTIONAL REGULATOR-RELATED"/>
    <property type="match status" value="1"/>
</dbReference>
<dbReference type="InterPro" id="IPR010982">
    <property type="entry name" value="Lambda_DNA-bd_dom_sf"/>
</dbReference>
<comment type="caution">
    <text evidence="2">The sequence shown here is derived from an EMBL/GenBank/DDBJ whole genome shotgun (WGS) entry which is preliminary data.</text>
</comment>
<dbReference type="Gene3D" id="1.25.40.10">
    <property type="entry name" value="Tetratricopeptide repeat domain"/>
    <property type="match status" value="1"/>
</dbReference>
<accession>A0A0R1SH00</accession>
<dbReference type="CDD" id="cd00093">
    <property type="entry name" value="HTH_XRE"/>
    <property type="match status" value="1"/>
</dbReference>